<dbReference type="CDD" id="cd00110">
    <property type="entry name" value="LamG"/>
    <property type="match status" value="2"/>
</dbReference>
<feature type="repeat" description="CSPG" evidence="5">
    <location>
        <begin position="774"/>
        <end position="876"/>
    </location>
</feature>
<evidence type="ECO:0000256" key="6">
    <source>
        <dbReference type="SAM" id="MobiDB-lite"/>
    </source>
</evidence>
<gene>
    <name evidence="9" type="ORF">LSH36_316g03037</name>
</gene>
<dbReference type="PANTHER" id="PTHR45739:SF12">
    <property type="entry name" value="CHONDROITIN SULFATE PROTEOGLYCAN 4-LIKE ISOFORM X2"/>
    <property type="match status" value="1"/>
</dbReference>
<feature type="non-terminal residue" evidence="9">
    <location>
        <position position="1"/>
    </location>
</feature>
<feature type="region of interest" description="Disordered" evidence="6">
    <location>
        <begin position="2191"/>
        <end position="2229"/>
    </location>
</feature>
<feature type="repeat" description="CSPG" evidence="5">
    <location>
        <begin position="897"/>
        <end position="991"/>
    </location>
</feature>
<feature type="region of interest" description="Disordered" evidence="6">
    <location>
        <begin position="2343"/>
        <end position="2391"/>
    </location>
</feature>
<accession>A0AAD9JGR2</accession>
<dbReference type="InterPro" id="IPR039005">
    <property type="entry name" value="CSPG_rpt"/>
</dbReference>
<feature type="repeat" description="CSPG" evidence="5">
    <location>
        <begin position="1827"/>
        <end position="1920"/>
    </location>
</feature>
<dbReference type="SMART" id="SM00282">
    <property type="entry name" value="LamG"/>
    <property type="match status" value="2"/>
</dbReference>
<feature type="domain" description="Laminin G" evidence="8">
    <location>
        <begin position="1"/>
        <end position="171"/>
    </location>
</feature>
<feature type="transmembrane region" description="Helical" evidence="7">
    <location>
        <begin position="2238"/>
        <end position="2260"/>
    </location>
</feature>
<keyword evidence="10" id="KW-1185">Reference proteome</keyword>
<evidence type="ECO:0000256" key="2">
    <source>
        <dbReference type="ARBA" id="ARBA00022737"/>
    </source>
</evidence>
<comment type="caution">
    <text evidence="9">The sequence shown here is derived from an EMBL/GenBank/DDBJ whole genome shotgun (WGS) entry which is preliminary data.</text>
</comment>
<name>A0AAD9JGR2_9ANNE</name>
<dbReference type="Pfam" id="PF16184">
    <property type="entry name" value="Cadherin_3"/>
    <property type="match status" value="14"/>
</dbReference>
<dbReference type="InterPro" id="IPR001791">
    <property type="entry name" value="Laminin_G"/>
</dbReference>
<feature type="repeat" description="CSPG" evidence="5">
    <location>
        <begin position="413"/>
        <end position="510"/>
    </location>
</feature>
<dbReference type="Gene3D" id="2.60.120.200">
    <property type="match status" value="2"/>
</dbReference>
<feature type="repeat" description="CSPG" evidence="5">
    <location>
        <begin position="658"/>
        <end position="753"/>
    </location>
</feature>
<evidence type="ECO:0000313" key="10">
    <source>
        <dbReference type="Proteomes" id="UP001208570"/>
    </source>
</evidence>
<evidence type="ECO:0000259" key="8">
    <source>
        <dbReference type="PROSITE" id="PS50025"/>
    </source>
</evidence>
<dbReference type="Proteomes" id="UP001208570">
    <property type="component" value="Unassembled WGS sequence"/>
</dbReference>
<feature type="repeat" description="CSPG" evidence="5">
    <location>
        <begin position="546"/>
        <end position="641"/>
    </location>
</feature>
<keyword evidence="2" id="KW-0677">Repeat</keyword>
<feature type="domain" description="Laminin G" evidence="8">
    <location>
        <begin position="181"/>
        <end position="363"/>
    </location>
</feature>
<keyword evidence="7" id="KW-0472">Membrane</keyword>
<protein>
    <recommendedName>
        <fullName evidence="8">Laminin G domain-containing protein</fullName>
    </recommendedName>
</protein>
<dbReference type="InterPro" id="IPR051561">
    <property type="entry name" value="FRAS1_ECM"/>
</dbReference>
<feature type="repeat" description="CSPG" evidence="5">
    <location>
        <begin position="1133"/>
        <end position="1222"/>
    </location>
</feature>
<feature type="region of interest" description="Disordered" evidence="6">
    <location>
        <begin position="2113"/>
        <end position="2133"/>
    </location>
</feature>
<evidence type="ECO:0000256" key="1">
    <source>
        <dbReference type="ARBA" id="ARBA00022729"/>
    </source>
</evidence>
<feature type="repeat" description="CSPG" evidence="5">
    <location>
        <begin position="1574"/>
        <end position="1674"/>
    </location>
</feature>
<dbReference type="InterPro" id="IPR013320">
    <property type="entry name" value="ConA-like_dom_sf"/>
</dbReference>
<dbReference type="SUPFAM" id="SSF49899">
    <property type="entry name" value="Concanavalin A-like lectins/glucanases"/>
    <property type="match status" value="2"/>
</dbReference>
<evidence type="ECO:0000256" key="5">
    <source>
        <dbReference type="PROSITE-ProRule" id="PRU01201"/>
    </source>
</evidence>
<dbReference type="PANTHER" id="PTHR45739">
    <property type="entry name" value="MATRIX PROTEIN, PUTATIVE-RELATED"/>
    <property type="match status" value="1"/>
</dbReference>
<keyword evidence="3" id="KW-0325">Glycoprotein</keyword>
<evidence type="ECO:0000256" key="7">
    <source>
        <dbReference type="SAM" id="Phobius"/>
    </source>
</evidence>
<organism evidence="9 10">
    <name type="scientific">Paralvinella palmiformis</name>
    <dbReference type="NCBI Taxonomy" id="53620"/>
    <lineage>
        <taxon>Eukaryota</taxon>
        <taxon>Metazoa</taxon>
        <taxon>Spiralia</taxon>
        <taxon>Lophotrochozoa</taxon>
        <taxon>Annelida</taxon>
        <taxon>Polychaeta</taxon>
        <taxon>Sedentaria</taxon>
        <taxon>Canalipalpata</taxon>
        <taxon>Terebellida</taxon>
        <taxon>Terebelliformia</taxon>
        <taxon>Alvinellidae</taxon>
        <taxon>Paralvinella</taxon>
    </lineage>
</organism>
<dbReference type="PROSITE" id="PS51854">
    <property type="entry name" value="CSPG"/>
    <property type="match status" value="12"/>
</dbReference>
<keyword evidence="1" id="KW-0732">Signal</keyword>
<dbReference type="PROSITE" id="PS50025">
    <property type="entry name" value="LAM_G_DOMAIN"/>
    <property type="match status" value="2"/>
</dbReference>
<dbReference type="Pfam" id="PF02210">
    <property type="entry name" value="Laminin_G_2"/>
    <property type="match status" value="2"/>
</dbReference>
<dbReference type="EMBL" id="JAODUP010000316">
    <property type="protein sequence ID" value="KAK2152839.1"/>
    <property type="molecule type" value="Genomic_DNA"/>
</dbReference>
<evidence type="ECO:0000256" key="3">
    <source>
        <dbReference type="ARBA" id="ARBA00023180"/>
    </source>
</evidence>
<reference evidence="9" key="1">
    <citation type="journal article" date="2023" name="Mol. Biol. Evol.">
        <title>Third-Generation Sequencing Reveals the Adaptive Role of the Epigenome in Three Deep-Sea Polychaetes.</title>
        <authorList>
            <person name="Perez M."/>
            <person name="Aroh O."/>
            <person name="Sun Y."/>
            <person name="Lan Y."/>
            <person name="Juniper S.K."/>
            <person name="Young C.R."/>
            <person name="Angers B."/>
            <person name="Qian P.Y."/>
        </authorList>
    </citation>
    <scope>NUCLEOTIDE SEQUENCE</scope>
    <source>
        <strain evidence="9">P08H-3</strain>
    </source>
</reference>
<evidence type="ECO:0000313" key="9">
    <source>
        <dbReference type="EMBL" id="KAK2152839.1"/>
    </source>
</evidence>
<dbReference type="GO" id="GO:0009653">
    <property type="term" value="P:anatomical structure morphogenesis"/>
    <property type="evidence" value="ECO:0007669"/>
    <property type="project" value="TreeGrafter"/>
</dbReference>
<feature type="repeat" description="CSPG" evidence="5">
    <location>
        <begin position="1700"/>
        <end position="1798"/>
    </location>
</feature>
<evidence type="ECO:0000256" key="4">
    <source>
        <dbReference type="PROSITE-ProRule" id="PRU00122"/>
    </source>
</evidence>
<comment type="caution">
    <text evidence="4">Lacks conserved residue(s) required for the propagation of feature annotation.</text>
</comment>
<sequence length="2452" mass="275397">SFYGESYVWLPREDASSTTELHLEFRTSRPDALLFLAGGHPDYLLVKLEQGAIRIVMDLGSGEAILGSHPGLEFNDLHWHYLHLSRTDRTINLNINNMSTISTNSPGVFTELNINKGVFLGAVAASSDLFYGILREYRGCLKSVFFNGMDVLDAAQLEQDPLHIYEVSWGCSSQFGASSQQPISFLRNTSFVAFKQLESYKHGRFTFDLKTRTEMALLFYGSGRFSNPDFIALELVDGIAHLTVNKGSGVVSFSTGNRINDANWHQLEVVINPITIALSVDGQREERQMPHGDSRYLDLYGFLYVGGVGIMARALANQHRLQSLFGPRSAAGSLVGCIQNFKMNGELYGFREAEVTKDLSPECLWTFPCTSNPCIDGASCVEDGHFYYDCICEQANCFREGYAIGDQSPTRSTQGIVHVQDLVVQEGGVSLILNNNIEIVTDYAEFGIRDSDVVFRMVGQPEHGLVQVEHDDSTEDGATLFSMTDVLASRVSYSHDGSESRQDGIALELEFLRPDTVREADLPEIYRRRYGITLAIDVMPWNDKPDIRLPRDDTLIVVTNTQLTITPRILLAMDRDDPPAHLEYTVHYQHGHDIGYFEITDGLTVRARIATFTQEDVNDGRIAFVHRGSASQQIRIQVSDRKDVSMPKTLHVRAVPMMISVESNTGLHVPKGSSNLILKQNLSFTTNTPDQDFPIRYEVTVPPFDGEIQRQQPSNNQWVVSSTFTQQEVDSSRIRYFHYGGDLPDDFFKFKVYVLSDSDYIQEYDFDIVIIAAGLNITRNVGLHLTGMRDGYITENELMTVSSIPYHTPGKIVYSILSLPRHGHLYRIHQRTKERIRKKRISTNFTQADINGGDVLYRLNRALLNTIEDSFEFRVEVPEMESEIATFSVRYDPVDSEIHFINNGLLNVREGSQVLVTKEDLFMDSPDMVDFTYTIIDGPHYGVIQLVNPNTGQTTNRNATSFTNGDVSANKVYYKHDDSETTEDFFTFTVTPVVRHTQQTESLTQEITEYSGTFEIKISLRNDNSPRRLIEKPFDVVANRGRLLTLDDIKYTDPDVDFDDGQLLYTFRHIANGEFVSNSNRSVILGDFIQEDIAEDRVYFHHFGANNDKGTVMVSDGEFQSIGEFEVRVTEPYIKIVNNTGLAVKKGSNVTITTVNISIETNVDGTDKEFKFIISEPPKHGFIKRNTNERNRFNLAELRKGQVKYQHDNTEFMDDRFKFLVKVGDTETEGVVKVKILLGGEYLPLSVIHNRAIAVREEGEVTITRQELLFGHPEAGPADITYRISKQPQHGVLILRQSEADDRSKDRLRRFTQKDINDDRLVYTHTGQGQATDVIGFEVSNGVLTLRGQEFVVEVIPTTIPLRVEGFVIPEGGMKSISANNIKIKNRYFAKQHLEYSIVEGPRHGRVVYAENREQHVVQFSHQQVLKRKVLYIHDDTDTTGDNITLFVRMPDTAFRSNPQTIDIQILPTNDQPPRLVVNEPLRMWIGSVTPITTDNLKVEDADTPDNELMFIIGNPTNGDVTLKGNPNQNILNFTQDHINRKQVMFLDTRSQFDFRVSDGESYTDPTAFIIEAMPLVLSLEKLHLLEAYPGIYQPITSSNLKAVTNDLDNSRPIYYTLQSKPNNGHIVMKLDNGTETDVTSFSQDDIGNGCIFYYHTSGMVGWTDEDSFIFEVSTMYADRISHKTFPIKISYDYVNEDNRDQLIKVQPITVAEGESVELRKSNLDISKIRRRLSTSGLSGSEVNLVITELPKHGILKLNDTEVKVLGRLSQRDINKNRVKYVHDDSDTDYDAFHFSLDMTRPGSLDSDAENFDTVFPIEIVPKNDQPFRLLTDDPQIELVQGFMANISNSSLNTEDPDTLATGILYVVITGPHYGHLVHIDDVDESITEFTQDDINQDKIWYLHNGSRNKDSFYFKVSDGKHKPLYKVFVINVHPLTLEVKVVHHLEIKQGLFSQYLTADTFHITTNGNKNRVMYNVTRAPSYGQLYLNNSPARHFSHQNVIDQDITYIQSDATKSMDDFEMTIYDSHNVIRGKILQMKVIADLKKGESVPRVPAGQPLVLTLDMLDASHLASITQSNPVYSVTEGPRLGRLYVVDRKRKRKRILRWDNVDDDADDERRRPRSADDDDDQPAEFIRFTHEDIKDGVVQYEPEDSTIQAPETDGFSFILKAKAAQPAHGSFQVTVLPSAKAATSSSRPSGQGAATAPSGGDPAKSEEGATDGKDAEAKKAKKAKSDHIMIVYIVSAVTVAAIALIIIVKCVKHNKKKKLKRLEAMKEDSKTPLSQPTIQADPVVGYGKSPAGYEPAVARIPIISVTSESDAGSLASRSSTLSKTLPKYVQEYGSIPRHPNMRHYGGDPGSVIVTGKPPPPPRSKSPPDGAAEPLYPDGSRTVPTCKVTPLADGEECEDVAPSGGAGASSEKPEVGFQWENVDPELLQHCRTTNPVLHENKYWV</sequence>
<feature type="repeat" description="CSPG" evidence="5">
    <location>
        <begin position="1358"/>
        <end position="1449"/>
    </location>
</feature>
<keyword evidence="7" id="KW-0812">Transmembrane</keyword>
<keyword evidence="7" id="KW-1133">Transmembrane helix</keyword>
<feature type="compositionally biased region" description="Basic and acidic residues" evidence="6">
    <location>
        <begin position="2212"/>
        <end position="2229"/>
    </location>
</feature>
<proteinExistence type="predicted"/>
<feature type="repeat" description="CSPG" evidence="5">
    <location>
        <begin position="1473"/>
        <end position="1572"/>
    </location>
</feature>
<feature type="repeat" description="CSPG" evidence="5">
    <location>
        <begin position="1244"/>
        <end position="1340"/>
    </location>
</feature>